<dbReference type="Pfam" id="PF00873">
    <property type="entry name" value="ACR_tran"/>
    <property type="match status" value="1"/>
</dbReference>
<dbReference type="EMBL" id="JBHUIP010000003">
    <property type="protein sequence ID" value="MFD2262300.1"/>
    <property type="molecule type" value="Genomic_DNA"/>
</dbReference>
<feature type="transmembrane region" description="Helical" evidence="1">
    <location>
        <begin position="427"/>
        <end position="454"/>
    </location>
</feature>
<dbReference type="SUPFAM" id="SSF82866">
    <property type="entry name" value="Multidrug efflux transporter AcrB transmembrane domain"/>
    <property type="match status" value="2"/>
</dbReference>
<evidence type="ECO:0000313" key="3">
    <source>
        <dbReference type="Proteomes" id="UP001597295"/>
    </source>
</evidence>
<dbReference type="RefSeq" id="WP_379875227.1">
    <property type="nucleotide sequence ID" value="NZ_JBHUIP010000003.1"/>
</dbReference>
<dbReference type="Gene3D" id="3.30.70.1430">
    <property type="entry name" value="Multidrug efflux transporter AcrB pore domain"/>
    <property type="match status" value="2"/>
</dbReference>
<feature type="transmembrane region" description="Helical" evidence="1">
    <location>
        <begin position="987"/>
        <end position="1011"/>
    </location>
</feature>
<feature type="transmembrane region" description="Helical" evidence="1">
    <location>
        <begin position="364"/>
        <end position="385"/>
    </location>
</feature>
<keyword evidence="3" id="KW-1185">Reference proteome</keyword>
<feature type="transmembrane region" description="Helical" evidence="1">
    <location>
        <begin position="863"/>
        <end position="880"/>
    </location>
</feature>
<feature type="transmembrane region" description="Helical" evidence="1">
    <location>
        <begin position="887"/>
        <end position="907"/>
    </location>
</feature>
<accession>A0ABW5DSN8</accession>
<feature type="transmembrane region" description="Helical" evidence="1">
    <location>
        <begin position="913"/>
        <end position="934"/>
    </location>
</feature>
<keyword evidence="1" id="KW-1133">Transmembrane helix</keyword>
<dbReference type="Gene3D" id="3.30.2090.10">
    <property type="entry name" value="Multidrug efflux transporter AcrB TolC docking domain, DN and DC subdomains"/>
    <property type="match status" value="2"/>
</dbReference>
<reference evidence="3" key="1">
    <citation type="journal article" date="2019" name="Int. J. Syst. Evol. Microbiol.">
        <title>The Global Catalogue of Microorganisms (GCM) 10K type strain sequencing project: providing services to taxonomists for standard genome sequencing and annotation.</title>
        <authorList>
            <consortium name="The Broad Institute Genomics Platform"/>
            <consortium name="The Broad Institute Genome Sequencing Center for Infectious Disease"/>
            <person name="Wu L."/>
            <person name="Ma J."/>
        </authorList>
    </citation>
    <scope>NUCLEOTIDE SEQUENCE [LARGE SCALE GENOMIC DNA]</scope>
    <source>
        <strain evidence="3">CGMCC 1.19062</strain>
    </source>
</reference>
<dbReference type="Gene3D" id="1.20.1640.10">
    <property type="entry name" value="Multidrug efflux transporter AcrB transmembrane domain"/>
    <property type="match status" value="2"/>
</dbReference>
<dbReference type="Gene3D" id="3.30.70.1320">
    <property type="entry name" value="Multidrug efflux transporter AcrB pore domain like"/>
    <property type="match status" value="1"/>
</dbReference>
<dbReference type="SUPFAM" id="SSF82693">
    <property type="entry name" value="Multidrug efflux transporter AcrB pore domain, PN1, PN2, PC1 and PC2 subdomains"/>
    <property type="match status" value="3"/>
</dbReference>
<feature type="transmembrane region" description="Helical" evidence="1">
    <location>
        <begin position="962"/>
        <end position="981"/>
    </location>
</feature>
<proteinExistence type="predicted"/>
<comment type="caution">
    <text evidence="2">The sequence shown here is derived from an EMBL/GenBank/DDBJ whole genome shotgun (WGS) entry which is preliminary data.</text>
</comment>
<dbReference type="Proteomes" id="UP001597295">
    <property type="component" value="Unassembled WGS sequence"/>
</dbReference>
<gene>
    <name evidence="2" type="ORF">ACFSM5_05325</name>
</gene>
<keyword evidence="1" id="KW-0472">Membrane</keyword>
<keyword evidence="1" id="KW-0812">Transmembrane</keyword>
<feature type="transmembrane region" description="Helical" evidence="1">
    <location>
        <begin position="529"/>
        <end position="547"/>
    </location>
</feature>
<dbReference type="PRINTS" id="PR00702">
    <property type="entry name" value="ACRIFLAVINRP"/>
</dbReference>
<name>A0ABW5DSN8_9PROT</name>
<organism evidence="2 3">
    <name type="scientific">Lacibacterium aquatile</name>
    <dbReference type="NCBI Taxonomy" id="1168082"/>
    <lineage>
        <taxon>Bacteria</taxon>
        <taxon>Pseudomonadati</taxon>
        <taxon>Pseudomonadota</taxon>
        <taxon>Alphaproteobacteria</taxon>
        <taxon>Rhodospirillales</taxon>
        <taxon>Rhodospirillaceae</taxon>
    </lineage>
</organism>
<dbReference type="PANTHER" id="PTHR32063">
    <property type="match status" value="1"/>
</dbReference>
<dbReference type="SUPFAM" id="SSF82714">
    <property type="entry name" value="Multidrug efflux transporter AcrB TolC docking domain, DN and DC subdomains"/>
    <property type="match status" value="2"/>
</dbReference>
<dbReference type="PANTHER" id="PTHR32063:SF18">
    <property type="entry name" value="CATION EFFLUX SYSTEM PROTEIN"/>
    <property type="match status" value="1"/>
</dbReference>
<sequence length="1044" mass="114488">MSDRFNLSALALRHQTLILFFIIISAIAGTLSFLNLGRAEDPDFTFKVMIVQANWPGATAQEMQSQVVDKIEKKLQELEFYDQTTSYTKPGETVIQVVLKDSTPPARVADQWYQVRKKVGDIKGTLPQGVIGPFFNDEFGDTFGVIYSFSADGFSDAELKQVVEDVRQRVLSVKSVNKVELYGVPDQKIFVEFSHRKLATLGLTAEQIFAALARSNSILPAGAVNLPTERVAVRLSSDTDSVEKVQQLPINTGDRILTLGDVADIRRGYEDPRTVAMRHNGQPVIGLGISMVKGGNIQVMGKALDIEMAKIKAELPVGIEVDAIALQPHVVQESVREFVQSLGEALAIVLAVSFLSLGLRTGIVVALSVPLVLAMTFLAMSIMGIDLHRISLGALIIALGLLVDDAIIAVEMMLLKLEEGFDRVKAATFAFTSTAFPMLTGTLVTAAGFVPVGFAKSAAGEYTNAIFWVTFVALVISWIVAVLFTPYLGYKLLPEIKAKEGHSHDTHTGRIYDSLRAVITWCVRWRKSVLVITFAVFVVAVVGFGLVQQQFFPSSSRPELIVDLRLPEGSSFAATEKAVKDLEGLLKDDKDISHYVAYIGQGTPRFYLALNVELRQPNFAQFVVMSKDLKSRPGIQERIFKAFEEDPRFANLRGRVEPLQNGPPVGFPVQFRVTGKDLEKLREISYQVRDIVRANPHTREVNLQWDQKTKVARLDVDQAKSRALGVDPTALSQTLGTLLNGAVITQYREGTELIDVVARAVPEERLALSGIQDINILTRGGAVALSQIAKVEYELEEPMIWRRKREPYIAVRADIRDSTQAPVVTGQILPAIQELQKTLPDGYRIETGGAVEESAKGQDSINAMMPVMLLLMVTILMLQLQSFSRLFMVLLTAPLGIIGVTAALLIFNMPFGFVAMLGTIALAGMIMRNAVILVDQIDQDIKSGEHPWDAIIMAAVRRSRPIFLTAAAAILAMIPLARSAFWGPMAVAIMGGLTVATVLTLMFVPALYAAWFRVKPPKGDEPASTDALERRADFRALSAPARSS</sequence>
<protein>
    <submittedName>
        <fullName evidence="2">Efflux RND transporter permease subunit</fullName>
    </submittedName>
</protein>
<dbReference type="InterPro" id="IPR001036">
    <property type="entry name" value="Acrflvin-R"/>
</dbReference>
<dbReference type="InterPro" id="IPR027463">
    <property type="entry name" value="AcrB_DN_DC_subdom"/>
</dbReference>
<feature type="transmembrane region" description="Helical" evidence="1">
    <location>
        <begin position="391"/>
        <end position="415"/>
    </location>
</feature>
<dbReference type="Gene3D" id="3.30.70.1440">
    <property type="entry name" value="Multidrug efflux transporter AcrB pore domain"/>
    <property type="match status" value="1"/>
</dbReference>
<evidence type="ECO:0000313" key="2">
    <source>
        <dbReference type="EMBL" id="MFD2262300.1"/>
    </source>
</evidence>
<evidence type="ECO:0000256" key="1">
    <source>
        <dbReference type="SAM" id="Phobius"/>
    </source>
</evidence>
<feature type="transmembrane region" description="Helical" evidence="1">
    <location>
        <begin position="466"/>
        <end position="490"/>
    </location>
</feature>